<evidence type="ECO:0000313" key="2">
    <source>
        <dbReference type="EMBL" id="TNN30466.1"/>
    </source>
</evidence>
<protein>
    <submittedName>
        <fullName evidence="2">S-antigen protein</fullName>
    </submittedName>
</protein>
<keyword evidence="3" id="KW-1185">Reference proteome</keyword>
<name>A0A4Z2ENJ1_9TELE</name>
<proteinExistence type="predicted"/>
<gene>
    <name evidence="2" type="primary">SANT_7</name>
    <name evidence="2" type="ORF">EYF80_059382</name>
</gene>
<reference evidence="2 3" key="1">
    <citation type="submission" date="2019-03" db="EMBL/GenBank/DDBJ databases">
        <title>First draft genome of Liparis tanakae, snailfish: a comprehensive survey of snailfish specific genes.</title>
        <authorList>
            <person name="Kim W."/>
            <person name="Song I."/>
            <person name="Jeong J.-H."/>
            <person name="Kim D."/>
            <person name="Kim S."/>
            <person name="Ryu S."/>
            <person name="Song J.Y."/>
            <person name="Lee S.K."/>
        </authorList>
    </citation>
    <scope>NUCLEOTIDE SEQUENCE [LARGE SCALE GENOMIC DNA]</scope>
    <source>
        <tissue evidence="2">Muscle</tissue>
    </source>
</reference>
<accession>A0A4Z2ENJ1</accession>
<sequence>MAATRHVFLSQNKHGSLQPGPWWCRGYSSCPGVLELHSSSVSFILLHQRLLWVDLDPDLDPDLDQDLDPDLDLGVDLDLDQGVDLDLDQAVDLDLDQGVDLDLDQGVDLDLDQAVDLDLDQGVDLDLDQGVDLDLDQECQLIGRNHNPGPGSDRLDRSNSDRRQSNWQLQLTLKQSNFNSP</sequence>
<evidence type="ECO:0000256" key="1">
    <source>
        <dbReference type="SAM" id="MobiDB-lite"/>
    </source>
</evidence>
<evidence type="ECO:0000313" key="3">
    <source>
        <dbReference type="Proteomes" id="UP000314294"/>
    </source>
</evidence>
<dbReference type="Proteomes" id="UP000314294">
    <property type="component" value="Unassembled WGS sequence"/>
</dbReference>
<dbReference type="EMBL" id="SRLO01004458">
    <property type="protein sequence ID" value="TNN30466.1"/>
    <property type="molecule type" value="Genomic_DNA"/>
</dbReference>
<comment type="caution">
    <text evidence="2">The sequence shown here is derived from an EMBL/GenBank/DDBJ whole genome shotgun (WGS) entry which is preliminary data.</text>
</comment>
<organism evidence="2 3">
    <name type="scientific">Liparis tanakae</name>
    <name type="common">Tanaka's snailfish</name>
    <dbReference type="NCBI Taxonomy" id="230148"/>
    <lineage>
        <taxon>Eukaryota</taxon>
        <taxon>Metazoa</taxon>
        <taxon>Chordata</taxon>
        <taxon>Craniata</taxon>
        <taxon>Vertebrata</taxon>
        <taxon>Euteleostomi</taxon>
        <taxon>Actinopterygii</taxon>
        <taxon>Neopterygii</taxon>
        <taxon>Teleostei</taxon>
        <taxon>Neoteleostei</taxon>
        <taxon>Acanthomorphata</taxon>
        <taxon>Eupercaria</taxon>
        <taxon>Perciformes</taxon>
        <taxon>Cottioidei</taxon>
        <taxon>Cottales</taxon>
        <taxon>Liparidae</taxon>
        <taxon>Liparis</taxon>
    </lineage>
</organism>
<feature type="region of interest" description="Disordered" evidence="1">
    <location>
        <begin position="142"/>
        <end position="161"/>
    </location>
</feature>
<dbReference type="AlphaFoldDB" id="A0A4Z2ENJ1"/>